<organism evidence="1 2">
    <name type="scientific">Thauera humireducens</name>
    <dbReference type="NCBI Taxonomy" id="1134435"/>
    <lineage>
        <taxon>Bacteria</taxon>
        <taxon>Pseudomonadati</taxon>
        <taxon>Pseudomonadota</taxon>
        <taxon>Betaproteobacteria</taxon>
        <taxon>Rhodocyclales</taxon>
        <taxon>Zoogloeaceae</taxon>
        <taxon>Thauera</taxon>
    </lineage>
</organism>
<proteinExistence type="predicted"/>
<dbReference type="EMBL" id="CP014646">
    <property type="protein sequence ID" value="AMO37624.1"/>
    <property type="molecule type" value="Genomic_DNA"/>
</dbReference>
<name>A0A127K7I3_9RHOO</name>
<protein>
    <submittedName>
        <fullName evidence="1">Uncharacterized protein</fullName>
    </submittedName>
</protein>
<sequence length="99" mass="10669">MSGLPPCCGQDFSASRESAPHYGTRPELALAAVLQLLSRFPARQSPALARAIVDHLQVIGADQRIAAEVRECASSLVEDWRAYALLSEQPAVEASRVSH</sequence>
<dbReference type="Proteomes" id="UP000036902">
    <property type="component" value="Chromosome"/>
</dbReference>
<dbReference type="AlphaFoldDB" id="A0A127K7I3"/>
<dbReference type="KEGG" id="thu:AC731_012140"/>
<gene>
    <name evidence="1" type="ORF">AC731_012140</name>
</gene>
<evidence type="ECO:0000313" key="1">
    <source>
        <dbReference type="EMBL" id="AMO37624.1"/>
    </source>
</evidence>
<accession>A0A127K7I3</accession>
<keyword evidence="2" id="KW-1185">Reference proteome</keyword>
<dbReference type="STRING" id="1134435.AC731_012140"/>
<reference evidence="2" key="1">
    <citation type="submission" date="2016-03" db="EMBL/GenBank/DDBJ databases">
        <authorList>
            <person name="Ma C."/>
            <person name="Zhou S."/>
            <person name="Yang G."/>
        </authorList>
    </citation>
    <scope>NUCLEOTIDE SEQUENCE [LARGE SCALE GENOMIC DNA]</scope>
    <source>
        <strain evidence="2">SgZ-1</strain>
    </source>
</reference>
<dbReference type="RefSeq" id="WP_004292424.1">
    <property type="nucleotide sequence ID" value="NZ_CP014646.1"/>
</dbReference>
<evidence type="ECO:0000313" key="2">
    <source>
        <dbReference type="Proteomes" id="UP000036902"/>
    </source>
</evidence>